<protein>
    <recommendedName>
        <fullName evidence="8">PSP proline-rich domain-containing protein</fullName>
    </recommendedName>
</protein>
<keyword evidence="5" id="KW-0539">Nucleus</keyword>
<dbReference type="InterPro" id="IPR006568">
    <property type="entry name" value="PSP_pro-rich"/>
</dbReference>
<dbReference type="GO" id="GO:0071013">
    <property type="term" value="C:catalytic step 2 spliceosome"/>
    <property type="evidence" value="ECO:0007669"/>
    <property type="project" value="TreeGrafter"/>
</dbReference>
<evidence type="ECO:0000256" key="1">
    <source>
        <dbReference type="ARBA" id="ARBA00004123"/>
    </source>
</evidence>
<dbReference type="PANTHER" id="PTHR13316">
    <property type="entry name" value="ZINC FINGER, CCHC DOMAIN CONTAINING 8"/>
    <property type="match status" value="1"/>
</dbReference>
<evidence type="ECO:0000256" key="2">
    <source>
        <dbReference type="ARBA" id="ARBA00022723"/>
    </source>
</evidence>
<evidence type="ECO:0000256" key="3">
    <source>
        <dbReference type="ARBA" id="ARBA00022771"/>
    </source>
</evidence>
<feature type="coiled-coil region" evidence="6">
    <location>
        <begin position="288"/>
        <end position="352"/>
    </location>
</feature>
<comment type="subcellular location">
    <subcellularLocation>
        <location evidence="1">Nucleus</location>
    </subcellularLocation>
</comment>
<keyword evidence="2" id="KW-0479">Metal-binding</keyword>
<keyword evidence="4" id="KW-0862">Zinc</keyword>
<evidence type="ECO:0000256" key="4">
    <source>
        <dbReference type="ARBA" id="ARBA00022833"/>
    </source>
</evidence>
<dbReference type="GO" id="GO:0008270">
    <property type="term" value="F:zinc ion binding"/>
    <property type="evidence" value="ECO:0007669"/>
    <property type="project" value="UniProtKB-KW"/>
</dbReference>
<dbReference type="GO" id="GO:0003723">
    <property type="term" value="F:RNA binding"/>
    <property type="evidence" value="ECO:0007669"/>
    <property type="project" value="TreeGrafter"/>
</dbReference>
<evidence type="ECO:0000256" key="7">
    <source>
        <dbReference type="SAM" id="MobiDB-lite"/>
    </source>
</evidence>
<keyword evidence="10" id="KW-1185">Reference proteome</keyword>
<name>A0A9N9QS29_9CUCU</name>
<proteinExistence type="predicted"/>
<dbReference type="PANTHER" id="PTHR13316:SF0">
    <property type="entry name" value="ZINC FINGER CCHC DOMAIN-CONTAINING PROTEIN 8"/>
    <property type="match status" value="1"/>
</dbReference>
<feature type="domain" description="PSP proline-rich" evidence="8">
    <location>
        <begin position="173"/>
        <end position="225"/>
    </location>
</feature>
<dbReference type="InterPro" id="IPR052115">
    <property type="entry name" value="NEXT_complex_subunit_ZCCHC8"/>
</dbReference>
<dbReference type="AlphaFoldDB" id="A0A9N9QS29"/>
<feature type="region of interest" description="Disordered" evidence="7">
    <location>
        <begin position="367"/>
        <end position="401"/>
    </location>
</feature>
<dbReference type="SMART" id="SM00581">
    <property type="entry name" value="PSP"/>
    <property type="match status" value="1"/>
</dbReference>
<feature type="compositionally biased region" description="Polar residues" evidence="7">
    <location>
        <begin position="369"/>
        <end position="380"/>
    </location>
</feature>
<dbReference type="OrthoDB" id="8026949at2759"/>
<reference evidence="9" key="1">
    <citation type="submission" date="2022-01" db="EMBL/GenBank/DDBJ databases">
        <authorList>
            <person name="King R."/>
        </authorList>
    </citation>
    <scope>NUCLEOTIDE SEQUENCE</scope>
</reference>
<evidence type="ECO:0000313" key="9">
    <source>
        <dbReference type="EMBL" id="CAG9773157.1"/>
    </source>
</evidence>
<dbReference type="Pfam" id="PF04046">
    <property type="entry name" value="PSP"/>
    <property type="match status" value="1"/>
</dbReference>
<evidence type="ECO:0000313" key="10">
    <source>
        <dbReference type="Proteomes" id="UP001152799"/>
    </source>
</evidence>
<evidence type="ECO:0000256" key="6">
    <source>
        <dbReference type="SAM" id="Coils"/>
    </source>
</evidence>
<feature type="region of interest" description="Disordered" evidence="7">
    <location>
        <begin position="61"/>
        <end position="83"/>
    </location>
</feature>
<organism evidence="9 10">
    <name type="scientific">Ceutorhynchus assimilis</name>
    <name type="common">cabbage seed weevil</name>
    <dbReference type="NCBI Taxonomy" id="467358"/>
    <lineage>
        <taxon>Eukaryota</taxon>
        <taxon>Metazoa</taxon>
        <taxon>Ecdysozoa</taxon>
        <taxon>Arthropoda</taxon>
        <taxon>Hexapoda</taxon>
        <taxon>Insecta</taxon>
        <taxon>Pterygota</taxon>
        <taxon>Neoptera</taxon>
        <taxon>Endopterygota</taxon>
        <taxon>Coleoptera</taxon>
        <taxon>Polyphaga</taxon>
        <taxon>Cucujiformia</taxon>
        <taxon>Curculionidae</taxon>
        <taxon>Ceutorhynchinae</taxon>
        <taxon>Ceutorhynchus</taxon>
    </lineage>
</organism>
<gene>
    <name evidence="9" type="ORF">CEUTPL_LOCUS13555</name>
</gene>
<sequence>MEEEIAPIMTITFSNEADADVYKTKLCEFIQTFPELNLKTVDNVTNVFKNSSISTEKEELNEVNSASTKLGSKKSRKKKKRQKDPVFFLDTQPSLDEGNFISISTGEVRKLGIEEAEEEPVKLTFGPTCFNCEGNHSLRDCPLPKDMAKINSNKQNHQKNRSVRYHLEDDLKFGHIHAGRISDNLRYALGLKKYELPPYIYKMRLIGYPPGWLEAAKLTSSDLLMYDGKGNTIKNQNAKKATGLDQEKIIRFPGFNAPLESGFKDEYRHYGVPKYNETQFPKQVEEYIKFAQSQIDDLETENMDIDETSDAESDDVVIVNLPEDKEIEAISLQELENQKNSILEEIKKSQETVPWVPTCETKELVVEENVSTNANDNEQNTEIEKEKSDSDGNTQTDTNDEEITEVIDLTATCTETEANLTLNNSVPEPDTSLGTPKATIMGTPIFKKTLSPYVQVPPLEHFREGVSQVINYENLPNTEGKYEIMRGVLQKIRQLKP</sequence>
<dbReference type="EMBL" id="OU892285">
    <property type="protein sequence ID" value="CAG9773157.1"/>
    <property type="molecule type" value="Genomic_DNA"/>
</dbReference>
<evidence type="ECO:0000259" key="8">
    <source>
        <dbReference type="SMART" id="SM00581"/>
    </source>
</evidence>
<accession>A0A9N9QS29</accession>
<keyword evidence="6" id="KW-0175">Coiled coil</keyword>
<evidence type="ECO:0000256" key="5">
    <source>
        <dbReference type="ARBA" id="ARBA00023242"/>
    </source>
</evidence>
<keyword evidence="3" id="KW-0863">Zinc-finger</keyword>
<dbReference type="Proteomes" id="UP001152799">
    <property type="component" value="Chromosome 9"/>
</dbReference>
<feature type="compositionally biased region" description="Basic residues" evidence="7">
    <location>
        <begin position="71"/>
        <end position="82"/>
    </location>
</feature>